<dbReference type="AlphaFoldDB" id="A0A371EJE4"/>
<feature type="domain" description="DUF7745" evidence="3">
    <location>
        <begin position="3"/>
        <end position="106"/>
    </location>
</feature>
<evidence type="ECO:0000256" key="1">
    <source>
        <dbReference type="SAM" id="Coils"/>
    </source>
</evidence>
<dbReference type="PANTHER" id="PTHR48154:SF1">
    <property type="entry name" value="PROTEIN, PUTATIVE-RELATED"/>
    <property type="match status" value="1"/>
</dbReference>
<evidence type="ECO:0000256" key="2">
    <source>
        <dbReference type="SAM" id="MobiDB-lite"/>
    </source>
</evidence>
<dbReference type="Proteomes" id="UP000257109">
    <property type="component" value="Unassembled WGS sequence"/>
</dbReference>
<accession>A0A371EJE4</accession>
<dbReference type="EMBL" id="QJKJ01013555">
    <property type="protein sequence ID" value="RDX66183.1"/>
    <property type="molecule type" value="Genomic_DNA"/>
</dbReference>
<proteinExistence type="predicted"/>
<feature type="coiled-coil region" evidence="1">
    <location>
        <begin position="177"/>
        <end position="234"/>
    </location>
</feature>
<name>A0A371EJE4_MUCPR</name>
<keyword evidence="1" id="KW-0175">Coiled coil</keyword>
<dbReference type="OrthoDB" id="990598at2759"/>
<feature type="compositionally biased region" description="Basic and acidic residues" evidence="2">
    <location>
        <begin position="279"/>
        <end position="289"/>
    </location>
</feature>
<keyword evidence="5" id="KW-1185">Reference proteome</keyword>
<comment type="caution">
    <text evidence="4">The sequence shown here is derived from an EMBL/GenBank/DDBJ whole genome shotgun (WGS) entry which is preliminary data.</text>
</comment>
<dbReference type="Pfam" id="PF24924">
    <property type="entry name" value="DUF7745"/>
    <property type="match status" value="1"/>
</dbReference>
<feature type="non-terminal residue" evidence="4">
    <location>
        <position position="1"/>
    </location>
</feature>
<protein>
    <recommendedName>
        <fullName evidence="3">DUF7745 domain-containing protein</fullName>
    </recommendedName>
</protein>
<feature type="region of interest" description="Disordered" evidence="2">
    <location>
        <begin position="261"/>
        <end position="289"/>
    </location>
</feature>
<evidence type="ECO:0000313" key="4">
    <source>
        <dbReference type="EMBL" id="RDX66183.1"/>
    </source>
</evidence>
<reference evidence="4" key="1">
    <citation type="submission" date="2018-05" db="EMBL/GenBank/DDBJ databases">
        <title>Draft genome of Mucuna pruriens seed.</title>
        <authorList>
            <person name="Nnadi N.E."/>
            <person name="Vos R."/>
            <person name="Hasami M.H."/>
            <person name="Devisetty U.K."/>
            <person name="Aguiy J.C."/>
        </authorList>
    </citation>
    <scope>NUCLEOTIDE SEQUENCE [LARGE SCALE GENOMIC DNA]</scope>
    <source>
        <strain evidence="4">JCA_2017</strain>
    </source>
</reference>
<organism evidence="4 5">
    <name type="scientific">Mucuna pruriens</name>
    <name type="common">Velvet bean</name>
    <name type="synonym">Dolichos pruriens</name>
    <dbReference type="NCBI Taxonomy" id="157652"/>
    <lineage>
        <taxon>Eukaryota</taxon>
        <taxon>Viridiplantae</taxon>
        <taxon>Streptophyta</taxon>
        <taxon>Embryophyta</taxon>
        <taxon>Tracheophyta</taxon>
        <taxon>Spermatophyta</taxon>
        <taxon>Magnoliopsida</taxon>
        <taxon>eudicotyledons</taxon>
        <taxon>Gunneridae</taxon>
        <taxon>Pentapetalae</taxon>
        <taxon>rosids</taxon>
        <taxon>fabids</taxon>
        <taxon>Fabales</taxon>
        <taxon>Fabaceae</taxon>
        <taxon>Papilionoideae</taxon>
        <taxon>50 kb inversion clade</taxon>
        <taxon>NPAAA clade</taxon>
        <taxon>indigoferoid/millettioid clade</taxon>
        <taxon>Phaseoleae</taxon>
        <taxon>Mucuna</taxon>
    </lineage>
</organism>
<sequence>MTMAKWTKQLDDTSEKSIRWYPQWNEREDMIIRCGGFPNVPLIGTQGAINYNPKLAPRQAGYPMVLPPSDEALTTFIIHDLGIQNMEYLKRIRQAWKSVVRKGPERGLVVAKPHLTTNPRLNADKESGLGQVRLGEPSKWKLVCTRMPKEDTERAHREEESWSQAITQEMYFREIEREQALAEKQELKTALAKSRRREAKAKDQLSQLWERARILKAKSAKNRLQREHLESQRQQRMVELILEHCRYLYENMKNLSLPPVRKGKLSASQPRYAMRSKTKAMENKVEALE</sequence>
<gene>
    <name evidence="4" type="ORF">CR513_55078</name>
</gene>
<dbReference type="InterPro" id="IPR056647">
    <property type="entry name" value="DUF7745"/>
</dbReference>
<evidence type="ECO:0000313" key="5">
    <source>
        <dbReference type="Proteomes" id="UP000257109"/>
    </source>
</evidence>
<evidence type="ECO:0000259" key="3">
    <source>
        <dbReference type="Pfam" id="PF24924"/>
    </source>
</evidence>
<dbReference type="PANTHER" id="PTHR48154">
    <property type="entry name" value="PROTEIN, PUTATIVE-RELATED"/>
    <property type="match status" value="1"/>
</dbReference>